<sequence>MSTPKLRFKEFSREWENKKYQDVLNIKYGKDHKNLNSGDIPVYGTGGIMRHVNKYLYDGESILIGRKGTIDQPKYVNEKFWTVDTLFYSEIHIDKVFPKFLYQHALQVNWLSLNEATGVPSLNTTSINNVSLSIPTLTEQTKIATFLTAVDEKINQLSQKQELLTQYKKGMMQKLFSQQIRFKADDGSEFGAWVERTIKDIADVKGGKRLPKGYSLVAQNTGHPYITVSDMNRSYGIDHENIKYVPIEAVDAINRYTITDKDIFISVAGTLGIIGKISSEFNGANLTENADKLTNLKCNQIFLIYLLDSGYLSSLIESTATTSAQPKLALYTIQDLKILMPLLSEQTKIANFLSAIDQKIDLTTQQLEQAKQWKKGLLQHMFV</sequence>
<name>A0A1G6IUV1_9GAMM</name>
<organism evidence="5 6">
    <name type="scientific">Acinetobacter boissieri</name>
    <dbReference type="NCBI Taxonomy" id="1219383"/>
    <lineage>
        <taxon>Bacteria</taxon>
        <taxon>Pseudomonadati</taxon>
        <taxon>Pseudomonadota</taxon>
        <taxon>Gammaproteobacteria</taxon>
        <taxon>Moraxellales</taxon>
        <taxon>Moraxellaceae</taxon>
        <taxon>Acinetobacter</taxon>
    </lineage>
</organism>
<dbReference type="InterPro" id="IPR000055">
    <property type="entry name" value="Restrct_endonuc_typeI_TRD"/>
</dbReference>
<evidence type="ECO:0000259" key="4">
    <source>
        <dbReference type="Pfam" id="PF01420"/>
    </source>
</evidence>
<proteinExistence type="inferred from homology"/>
<accession>A0A1G6IUV1</accession>
<dbReference type="EMBL" id="FMYL01000009">
    <property type="protein sequence ID" value="SDC10287.1"/>
    <property type="molecule type" value="Genomic_DNA"/>
</dbReference>
<dbReference type="InterPro" id="IPR052021">
    <property type="entry name" value="Type-I_RS_S_subunit"/>
</dbReference>
<evidence type="ECO:0000313" key="6">
    <source>
        <dbReference type="Proteomes" id="UP000242501"/>
    </source>
</evidence>
<evidence type="ECO:0000256" key="1">
    <source>
        <dbReference type="ARBA" id="ARBA00010923"/>
    </source>
</evidence>
<dbReference type="GO" id="GO:0003677">
    <property type="term" value="F:DNA binding"/>
    <property type="evidence" value="ECO:0007669"/>
    <property type="project" value="UniProtKB-KW"/>
</dbReference>
<dbReference type="CDD" id="cd17288">
    <property type="entry name" value="RMtype1_S_LlaAI06ORF1089P_TRD1-CR1_like"/>
    <property type="match status" value="1"/>
</dbReference>
<feature type="domain" description="Type I restriction modification DNA specificity" evidence="4">
    <location>
        <begin position="193"/>
        <end position="371"/>
    </location>
</feature>
<dbReference type="Gene3D" id="3.90.220.20">
    <property type="entry name" value="DNA methylase specificity domains"/>
    <property type="match status" value="2"/>
</dbReference>
<dbReference type="SUPFAM" id="SSF116734">
    <property type="entry name" value="DNA methylase specificity domain"/>
    <property type="match status" value="2"/>
</dbReference>
<dbReference type="AlphaFoldDB" id="A0A1G6IUV1"/>
<dbReference type="RefSeq" id="WP_092749199.1">
    <property type="nucleotide sequence ID" value="NZ_FMYL01000009.1"/>
</dbReference>
<dbReference type="InterPro" id="IPR044946">
    <property type="entry name" value="Restrct_endonuc_typeI_TRD_sf"/>
</dbReference>
<reference evidence="6" key="1">
    <citation type="submission" date="2016-09" db="EMBL/GenBank/DDBJ databases">
        <authorList>
            <person name="Varghese N."/>
            <person name="Submissions S."/>
        </authorList>
    </citation>
    <scope>NUCLEOTIDE SEQUENCE [LARGE SCALE GENOMIC DNA]</scope>
    <source>
        <strain evidence="6">ANC 4422</strain>
    </source>
</reference>
<keyword evidence="2" id="KW-0680">Restriction system</keyword>
<dbReference type="CDD" id="cd17256">
    <property type="entry name" value="RMtype1_S_EcoJA65PI-TRD1-CR1_like"/>
    <property type="match status" value="1"/>
</dbReference>
<dbReference type="OrthoDB" id="9798929at2"/>
<feature type="domain" description="Type I restriction modification DNA specificity" evidence="4">
    <location>
        <begin position="13"/>
        <end position="162"/>
    </location>
</feature>
<dbReference type="GO" id="GO:0009307">
    <property type="term" value="P:DNA restriction-modification system"/>
    <property type="evidence" value="ECO:0007669"/>
    <property type="project" value="UniProtKB-KW"/>
</dbReference>
<evidence type="ECO:0000256" key="2">
    <source>
        <dbReference type="ARBA" id="ARBA00022747"/>
    </source>
</evidence>
<evidence type="ECO:0000256" key="3">
    <source>
        <dbReference type="ARBA" id="ARBA00023125"/>
    </source>
</evidence>
<dbReference type="Gene3D" id="1.10.287.1120">
    <property type="entry name" value="Bipartite methylase S protein"/>
    <property type="match status" value="2"/>
</dbReference>
<comment type="similarity">
    <text evidence="1">Belongs to the type-I restriction system S methylase family.</text>
</comment>
<dbReference type="STRING" id="1219383.SAMN05421733_10952"/>
<evidence type="ECO:0000313" key="5">
    <source>
        <dbReference type="EMBL" id="SDC10287.1"/>
    </source>
</evidence>
<dbReference type="Proteomes" id="UP000242501">
    <property type="component" value="Unassembled WGS sequence"/>
</dbReference>
<dbReference type="Pfam" id="PF01420">
    <property type="entry name" value="Methylase_S"/>
    <property type="match status" value="2"/>
</dbReference>
<dbReference type="PANTHER" id="PTHR30408:SF12">
    <property type="entry name" value="TYPE I RESTRICTION ENZYME MJAVIII SPECIFICITY SUBUNIT"/>
    <property type="match status" value="1"/>
</dbReference>
<gene>
    <name evidence="5" type="ORF">SAMN05421733_10952</name>
</gene>
<keyword evidence="6" id="KW-1185">Reference proteome</keyword>
<dbReference type="PANTHER" id="PTHR30408">
    <property type="entry name" value="TYPE-1 RESTRICTION ENZYME ECOKI SPECIFICITY PROTEIN"/>
    <property type="match status" value="1"/>
</dbReference>
<protein>
    <submittedName>
        <fullName evidence="5">Type I restriction enzyme, S subunit</fullName>
    </submittedName>
</protein>
<keyword evidence="3" id="KW-0238">DNA-binding</keyword>